<dbReference type="CDD" id="cd00156">
    <property type="entry name" value="REC"/>
    <property type="match status" value="1"/>
</dbReference>
<sequence>MKKKVLLCDNDPDITEIVSLILAGKGFEVFICTTCEEVPEKIESHAPDLIIMDLWIPEMGGEQTTAMLKKSAKYQNIPVIILSANNEIEMISQRSGADGFITKPFEIRELVDTINDHIAA</sequence>
<protein>
    <submittedName>
        <fullName evidence="5">Response regulator</fullName>
    </submittedName>
</protein>
<evidence type="ECO:0000256" key="3">
    <source>
        <dbReference type="PROSITE-ProRule" id="PRU00169"/>
    </source>
</evidence>
<dbReference type="RefSeq" id="WP_202855159.1">
    <property type="nucleotide sequence ID" value="NZ_JAEUGD010000016.1"/>
</dbReference>
<dbReference type="SUPFAM" id="SSF52172">
    <property type="entry name" value="CheY-like"/>
    <property type="match status" value="1"/>
</dbReference>
<dbReference type="SMART" id="SM00448">
    <property type="entry name" value="REC"/>
    <property type="match status" value="1"/>
</dbReference>
<evidence type="ECO:0000256" key="1">
    <source>
        <dbReference type="ARBA" id="ARBA00022553"/>
    </source>
</evidence>
<dbReference type="GO" id="GO:0000160">
    <property type="term" value="P:phosphorelay signal transduction system"/>
    <property type="evidence" value="ECO:0007669"/>
    <property type="project" value="UniProtKB-KW"/>
</dbReference>
<dbReference type="InterPro" id="IPR011006">
    <property type="entry name" value="CheY-like_superfamily"/>
</dbReference>
<keyword evidence="2" id="KW-0902">Two-component regulatory system</keyword>
<evidence type="ECO:0000256" key="2">
    <source>
        <dbReference type="ARBA" id="ARBA00023012"/>
    </source>
</evidence>
<evidence type="ECO:0000313" key="6">
    <source>
        <dbReference type="Proteomes" id="UP000614216"/>
    </source>
</evidence>
<name>A0A937FV94_9BACT</name>
<dbReference type="PANTHER" id="PTHR44591">
    <property type="entry name" value="STRESS RESPONSE REGULATOR PROTEIN 1"/>
    <property type="match status" value="1"/>
</dbReference>
<dbReference type="EMBL" id="JAEUGD010000016">
    <property type="protein sequence ID" value="MBL6445618.1"/>
    <property type="molecule type" value="Genomic_DNA"/>
</dbReference>
<gene>
    <name evidence="5" type="ORF">JMN32_04815</name>
</gene>
<proteinExistence type="predicted"/>
<accession>A0A937FV94</accession>
<feature type="domain" description="Response regulatory" evidence="4">
    <location>
        <begin position="4"/>
        <end position="118"/>
    </location>
</feature>
<dbReference type="Proteomes" id="UP000614216">
    <property type="component" value="Unassembled WGS sequence"/>
</dbReference>
<evidence type="ECO:0000259" key="4">
    <source>
        <dbReference type="PROSITE" id="PS50110"/>
    </source>
</evidence>
<reference evidence="5" key="1">
    <citation type="submission" date="2021-01" db="EMBL/GenBank/DDBJ databases">
        <title>Fulvivirga kasyanovii gen. nov., sp nov., a novel member of the phylum Bacteroidetes isolated from seawater in a mussel farm.</title>
        <authorList>
            <person name="Zhao L.-H."/>
            <person name="Wang Z.-J."/>
        </authorList>
    </citation>
    <scope>NUCLEOTIDE SEQUENCE</scope>
    <source>
        <strain evidence="5">29W222</strain>
    </source>
</reference>
<organism evidence="5 6">
    <name type="scientific">Fulvivirga marina</name>
    <dbReference type="NCBI Taxonomy" id="2494733"/>
    <lineage>
        <taxon>Bacteria</taxon>
        <taxon>Pseudomonadati</taxon>
        <taxon>Bacteroidota</taxon>
        <taxon>Cytophagia</taxon>
        <taxon>Cytophagales</taxon>
        <taxon>Fulvivirgaceae</taxon>
        <taxon>Fulvivirga</taxon>
    </lineage>
</organism>
<evidence type="ECO:0000313" key="5">
    <source>
        <dbReference type="EMBL" id="MBL6445618.1"/>
    </source>
</evidence>
<dbReference type="AlphaFoldDB" id="A0A937FV94"/>
<dbReference type="PROSITE" id="PS50110">
    <property type="entry name" value="RESPONSE_REGULATORY"/>
    <property type="match status" value="1"/>
</dbReference>
<comment type="caution">
    <text evidence="5">The sequence shown here is derived from an EMBL/GenBank/DDBJ whole genome shotgun (WGS) entry which is preliminary data.</text>
</comment>
<dbReference type="InterPro" id="IPR050595">
    <property type="entry name" value="Bact_response_regulator"/>
</dbReference>
<keyword evidence="6" id="KW-1185">Reference proteome</keyword>
<keyword evidence="1 3" id="KW-0597">Phosphoprotein</keyword>
<feature type="modified residue" description="4-aspartylphosphate" evidence="3">
    <location>
        <position position="53"/>
    </location>
</feature>
<dbReference type="Gene3D" id="3.40.50.2300">
    <property type="match status" value="1"/>
</dbReference>
<dbReference type="InterPro" id="IPR001789">
    <property type="entry name" value="Sig_transdc_resp-reg_receiver"/>
</dbReference>
<dbReference type="PANTHER" id="PTHR44591:SF14">
    <property type="entry name" value="PROTEIN PILG"/>
    <property type="match status" value="1"/>
</dbReference>
<dbReference type="Pfam" id="PF00072">
    <property type="entry name" value="Response_reg"/>
    <property type="match status" value="1"/>
</dbReference>